<comment type="caution">
    <text evidence="7">The sequence shown here is derived from an EMBL/GenBank/DDBJ whole genome shotgun (WGS) entry which is preliminary data.</text>
</comment>
<name>A0A921L7C1_9FIRM</name>
<evidence type="ECO:0000256" key="2">
    <source>
        <dbReference type="ARBA" id="ARBA00022691"/>
    </source>
</evidence>
<dbReference type="InterPro" id="IPR013785">
    <property type="entry name" value="Aldolase_TIM"/>
</dbReference>
<dbReference type="InterPro" id="IPR007197">
    <property type="entry name" value="rSAM"/>
</dbReference>
<dbReference type="GO" id="GO:0003824">
    <property type="term" value="F:catalytic activity"/>
    <property type="evidence" value="ECO:0007669"/>
    <property type="project" value="InterPro"/>
</dbReference>
<dbReference type="InterPro" id="IPR058240">
    <property type="entry name" value="rSAM_sf"/>
</dbReference>
<dbReference type="Gene3D" id="3.20.20.70">
    <property type="entry name" value="Aldolase class I"/>
    <property type="match status" value="1"/>
</dbReference>
<dbReference type="CDD" id="cd01335">
    <property type="entry name" value="Radical_SAM"/>
    <property type="match status" value="1"/>
</dbReference>
<evidence type="ECO:0000256" key="1">
    <source>
        <dbReference type="ARBA" id="ARBA00022485"/>
    </source>
</evidence>
<dbReference type="PANTHER" id="PTHR42836">
    <property type="entry name" value="7-CARBOXY-7-DEAZAGUANINE SYNTHASE"/>
    <property type="match status" value="1"/>
</dbReference>
<reference evidence="7" key="2">
    <citation type="submission" date="2021-09" db="EMBL/GenBank/DDBJ databases">
        <authorList>
            <person name="Gilroy R."/>
        </authorList>
    </citation>
    <scope>NUCLEOTIDE SEQUENCE</scope>
    <source>
        <strain evidence="7">7318</strain>
    </source>
</reference>
<evidence type="ECO:0000256" key="5">
    <source>
        <dbReference type="ARBA" id="ARBA00023014"/>
    </source>
</evidence>
<dbReference type="Proteomes" id="UP000780768">
    <property type="component" value="Unassembled WGS sequence"/>
</dbReference>
<dbReference type="NCBIfam" id="TIGR04038">
    <property type="entry name" value="tatD_link_rSAM"/>
    <property type="match status" value="1"/>
</dbReference>
<proteinExistence type="predicted"/>
<keyword evidence="2" id="KW-0949">S-adenosyl-L-methionine</keyword>
<keyword evidence="5" id="KW-0411">Iron-sulfur</keyword>
<keyword evidence="1" id="KW-0004">4Fe-4S</keyword>
<sequence>MILYTLHENGYIDFAEKIKMYPTEKFNMYVNITNRCNCNCTFCLRHLKEDHKLWLKGGEPSVEEIEQAFLNAPMENVQEIVFCGFGEPTIRLDDLITVLKFIRKEFPQLKIRMNTNGLSDLEYRKPTAPLFEGLLDTISISLNESTAQKYLDVTRSRFGLKSYEAMLEFASQCKNYIPHVVVTVVEVIGEAEIEACRKVCEKYNLNLRIRRYESN</sequence>
<dbReference type="SFLD" id="SFLDS00029">
    <property type="entry name" value="Radical_SAM"/>
    <property type="match status" value="1"/>
</dbReference>
<dbReference type="AlphaFoldDB" id="A0A921L7C1"/>
<evidence type="ECO:0000313" key="7">
    <source>
        <dbReference type="EMBL" id="HJF84553.1"/>
    </source>
</evidence>
<dbReference type="Pfam" id="PF04055">
    <property type="entry name" value="Radical_SAM"/>
    <property type="match status" value="1"/>
</dbReference>
<evidence type="ECO:0000256" key="3">
    <source>
        <dbReference type="ARBA" id="ARBA00022723"/>
    </source>
</evidence>
<dbReference type="PANTHER" id="PTHR42836:SF1">
    <property type="entry name" value="7-CARBOXY-7-DEAZAGUANINE SYNTHASE"/>
    <property type="match status" value="1"/>
</dbReference>
<gene>
    <name evidence="7" type="ORF">K8V65_02670</name>
</gene>
<dbReference type="EMBL" id="DYVR01000069">
    <property type="protein sequence ID" value="HJF84553.1"/>
    <property type="molecule type" value="Genomic_DNA"/>
</dbReference>
<keyword evidence="4" id="KW-0408">Iron</keyword>
<keyword evidence="3" id="KW-0479">Metal-binding</keyword>
<dbReference type="GO" id="GO:0046872">
    <property type="term" value="F:metal ion binding"/>
    <property type="evidence" value="ECO:0007669"/>
    <property type="project" value="UniProtKB-KW"/>
</dbReference>
<dbReference type="PROSITE" id="PS51918">
    <property type="entry name" value="RADICAL_SAM"/>
    <property type="match status" value="1"/>
</dbReference>
<reference evidence="7" key="1">
    <citation type="journal article" date="2021" name="PeerJ">
        <title>Extensive microbial diversity within the chicken gut microbiome revealed by metagenomics and culture.</title>
        <authorList>
            <person name="Gilroy R."/>
            <person name="Ravi A."/>
            <person name="Getino M."/>
            <person name="Pursley I."/>
            <person name="Horton D.L."/>
            <person name="Alikhan N.F."/>
            <person name="Baker D."/>
            <person name="Gharbi K."/>
            <person name="Hall N."/>
            <person name="Watson M."/>
            <person name="Adriaenssens E.M."/>
            <person name="Foster-Nyarko E."/>
            <person name="Jarju S."/>
            <person name="Secka A."/>
            <person name="Antonio M."/>
            <person name="Oren A."/>
            <person name="Chaudhuri R.R."/>
            <person name="La Ragione R."/>
            <person name="Hildebrand F."/>
            <person name="Pallen M.J."/>
        </authorList>
    </citation>
    <scope>NUCLEOTIDE SEQUENCE</scope>
    <source>
        <strain evidence="7">7318</strain>
    </source>
</reference>
<dbReference type="GO" id="GO:0051539">
    <property type="term" value="F:4 iron, 4 sulfur cluster binding"/>
    <property type="evidence" value="ECO:0007669"/>
    <property type="project" value="UniProtKB-KW"/>
</dbReference>
<protein>
    <submittedName>
        <fullName evidence="7">TatD family nuclease-associated radical SAM protein</fullName>
    </submittedName>
</protein>
<dbReference type="InterPro" id="IPR023821">
    <property type="entry name" value="rSAM_TatD-assoc"/>
</dbReference>
<dbReference type="SUPFAM" id="SSF102114">
    <property type="entry name" value="Radical SAM enzymes"/>
    <property type="match status" value="1"/>
</dbReference>
<accession>A0A921L7C1</accession>
<evidence type="ECO:0000259" key="6">
    <source>
        <dbReference type="PROSITE" id="PS51918"/>
    </source>
</evidence>
<organism evidence="7 8">
    <name type="scientific">Megamonas hypermegale</name>
    <dbReference type="NCBI Taxonomy" id="158847"/>
    <lineage>
        <taxon>Bacteria</taxon>
        <taxon>Bacillati</taxon>
        <taxon>Bacillota</taxon>
        <taxon>Negativicutes</taxon>
        <taxon>Selenomonadales</taxon>
        <taxon>Selenomonadaceae</taxon>
        <taxon>Megamonas</taxon>
    </lineage>
</organism>
<evidence type="ECO:0000313" key="8">
    <source>
        <dbReference type="Proteomes" id="UP000780768"/>
    </source>
</evidence>
<evidence type="ECO:0000256" key="4">
    <source>
        <dbReference type="ARBA" id="ARBA00023004"/>
    </source>
</evidence>
<feature type="domain" description="Radical SAM core" evidence="6">
    <location>
        <begin position="22"/>
        <end position="215"/>
    </location>
</feature>
<dbReference type="SFLD" id="SFLDG01111">
    <property type="entry name" value="Uncharacterised_Radical_SAM_Su"/>
    <property type="match status" value="1"/>
</dbReference>